<keyword evidence="2 5" id="KW-0812">Transmembrane</keyword>
<dbReference type="InterPro" id="IPR002994">
    <property type="entry name" value="Surf1/Shy1"/>
</dbReference>
<comment type="caution">
    <text evidence="6">The sequence shown here is derived from an EMBL/GenBank/DDBJ whole genome shotgun (WGS) entry which is preliminary data.</text>
</comment>
<dbReference type="CDD" id="cd06662">
    <property type="entry name" value="SURF1"/>
    <property type="match status" value="1"/>
</dbReference>
<dbReference type="Proteomes" id="UP000823046">
    <property type="component" value="Unassembled WGS sequence"/>
</dbReference>
<organism evidence="6 7">
    <name type="scientific">Cardiosporidium cionae</name>
    <dbReference type="NCBI Taxonomy" id="476202"/>
    <lineage>
        <taxon>Eukaryota</taxon>
        <taxon>Sar</taxon>
        <taxon>Alveolata</taxon>
        <taxon>Apicomplexa</taxon>
        <taxon>Aconoidasida</taxon>
        <taxon>Nephromycida</taxon>
        <taxon>Cardiosporidium</taxon>
    </lineage>
</organism>
<name>A0ABQ7JCD7_9APIC</name>
<gene>
    <name evidence="6" type="ORF">IE077_004296</name>
</gene>
<evidence type="ECO:0000256" key="5">
    <source>
        <dbReference type="RuleBase" id="RU363076"/>
    </source>
</evidence>
<dbReference type="PANTHER" id="PTHR23427">
    <property type="entry name" value="SURFEIT LOCUS PROTEIN"/>
    <property type="match status" value="1"/>
</dbReference>
<evidence type="ECO:0000313" key="7">
    <source>
        <dbReference type="Proteomes" id="UP000823046"/>
    </source>
</evidence>
<comment type="similarity">
    <text evidence="5">Belongs to the SURF1 family.</text>
</comment>
<proteinExistence type="inferred from homology"/>
<feature type="transmembrane region" description="Helical" evidence="5">
    <location>
        <begin position="343"/>
        <end position="362"/>
    </location>
</feature>
<dbReference type="PANTHER" id="PTHR23427:SF2">
    <property type="entry name" value="SURFEIT LOCUS PROTEIN 1"/>
    <property type="match status" value="1"/>
</dbReference>
<keyword evidence="5" id="KW-0999">Mitochondrion inner membrane</keyword>
<reference evidence="6 7" key="1">
    <citation type="journal article" date="2020" name="bioRxiv">
        <title>Metabolic contributions of an alphaproteobacterial endosymbiont in the apicomplexan Cardiosporidium cionae.</title>
        <authorList>
            <person name="Hunter E.S."/>
            <person name="Paight C.J."/>
            <person name="Lane C.E."/>
        </authorList>
    </citation>
    <scope>NUCLEOTIDE SEQUENCE [LARGE SCALE GENOMIC DNA]</scope>
    <source>
        <strain evidence="6">ESH_2018</strain>
    </source>
</reference>
<protein>
    <recommendedName>
        <fullName evidence="5">SURF1-like protein</fullName>
    </recommendedName>
</protein>
<evidence type="ECO:0000313" key="6">
    <source>
        <dbReference type="EMBL" id="KAF8821682.1"/>
    </source>
</evidence>
<comment type="subcellular location">
    <subcellularLocation>
        <location evidence="1">Membrane</location>
    </subcellularLocation>
    <subcellularLocation>
        <location evidence="5">Mitochondrion inner membrane</location>
        <topology evidence="5">Multi-pass membrane protein</topology>
    </subcellularLocation>
</comment>
<accession>A0ABQ7JCD7</accession>
<evidence type="ECO:0000256" key="2">
    <source>
        <dbReference type="ARBA" id="ARBA00022692"/>
    </source>
</evidence>
<keyword evidence="4 5" id="KW-0472">Membrane</keyword>
<dbReference type="Pfam" id="PF02104">
    <property type="entry name" value="SURF1"/>
    <property type="match status" value="1"/>
</dbReference>
<feature type="transmembrane region" description="Helical" evidence="5">
    <location>
        <begin position="637"/>
        <end position="657"/>
    </location>
</feature>
<comment type="function">
    <text evidence="5">Probably involved in the biogenesis of the COX complex.</text>
</comment>
<evidence type="ECO:0000256" key="3">
    <source>
        <dbReference type="ARBA" id="ARBA00022989"/>
    </source>
</evidence>
<dbReference type="PROSITE" id="PS50895">
    <property type="entry name" value="SURF1"/>
    <property type="match status" value="1"/>
</dbReference>
<sequence length="664" mass="73415">MAFPSRVARPFLSRRCCGPISSTGAVSPSISNHVSQNAFPISSPFRKRILAWEEVYLPPFMLPLPPLGSSEHRAETWFRVFSFSNTIPSALFFRGKRHSLHTFHGFLPSSCLSPIYFSYSTEQCRQGCTLSLLANMHTWVASSRYTKPYLRMVKMHSSSLSFPLKSFFLSSFIVYSSAVSTANFSASFLHTPTFSPHASATSFHPTAPIVSLSSPATSPDLFSTSPYIPSTALHPTAPMPLITPAPSTSDIPSSFTSHPPVTEPSFLPALRRFTPQVPGQVLYPASPEDIRILSQSTHKYPLPLSVEGGVIVRLVRLGEIVTSPVSRCVRNRQFGIRGGSERWQLLAFGFLFSGGLSLLGFWQLKRMKWKVALVEHRRSQLAFPRVTIAPHSFEEALPWNPTASSSLPPSAPTAPPPPPPPTVLSLLYPFFSLDAPSSQPLEGWAYRSVELKGVLDTSYTLPVGPRTGAMSGKPGYLLVSPLRLEDGRSVLVNRGHCPMETLSAVLENTAPAWVIIRAVVDPGELLTPFLKKIRMKGKANENQYVTLEPESLGEHVGAVNVQECQLCILSAYDILYLDDIGATAETISSAAATSKVASPFISSEKHSVQKLQNVLLEMKQKKDYLCFWADEYTHFNYACQWFIMAAAVFGMTLYKFIEVTRWRF</sequence>
<dbReference type="EMBL" id="JADAQX010000145">
    <property type="protein sequence ID" value="KAF8821682.1"/>
    <property type="molecule type" value="Genomic_DNA"/>
</dbReference>
<keyword evidence="5" id="KW-0496">Mitochondrion</keyword>
<evidence type="ECO:0000256" key="1">
    <source>
        <dbReference type="ARBA" id="ARBA00004370"/>
    </source>
</evidence>
<dbReference type="InterPro" id="IPR045214">
    <property type="entry name" value="Surf1/Surf4"/>
</dbReference>
<keyword evidence="7" id="KW-1185">Reference proteome</keyword>
<keyword evidence="3 5" id="KW-1133">Transmembrane helix</keyword>
<evidence type="ECO:0000256" key="4">
    <source>
        <dbReference type="ARBA" id="ARBA00023136"/>
    </source>
</evidence>